<dbReference type="EMBL" id="WWCN01000003">
    <property type="protein sequence ID" value="MYM21945.1"/>
    <property type="molecule type" value="Genomic_DNA"/>
</dbReference>
<comment type="caution">
    <text evidence="1">The sequence shown here is derived from an EMBL/GenBank/DDBJ whole genome shotgun (WGS) entry which is preliminary data.</text>
</comment>
<proteinExistence type="predicted"/>
<dbReference type="Proteomes" id="UP000479335">
    <property type="component" value="Unassembled WGS sequence"/>
</dbReference>
<keyword evidence="2" id="KW-1185">Reference proteome</keyword>
<protein>
    <submittedName>
        <fullName evidence="1">Uncharacterized protein</fullName>
    </submittedName>
</protein>
<gene>
    <name evidence="1" type="ORF">GTP46_04690</name>
</gene>
<evidence type="ECO:0000313" key="1">
    <source>
        <dbReference type="EMBL" id="MYM21945.1"/>
    </source>
</evidence>
<dbReference type="AlphaFoldDB" id="A0A6L8K4U8"/>
<dbReference type="RefSeq" id="WP_161005475.1">
    <property type="nucleotide sequence ID" value="NZ_WWCN01000003.1"/>
</dbReference>
<evidence type="ECO:0000313" key="2">
    <source>
        <dbReference type="Proteomes" id="UP000479335"/>
    </source>
</evidence>
<sequence length="79" mass="8931">MKLKMRGEAHRFKHPTVLRGDAPFLGATVRQWDNAIVGNMEQTLAEIKRHAALSPKRDINTATTFDLASYAGRRLAKRK</sequence>
<reference evidence="1 2" key="1">
    <citation type="submission" date="2019-12" db="EMBL/GenBank/DDBJ databases">
        <title>Novel species isolated from a subtropical stream in China.</title>
        <authorList>
            <person name="Lu H."/>
        </authorList>
    </citation>
    <scope>NUCLEOTIDE SEQUENCE [LARGE SCALE GENOMIC DNA]</scope>
    <source>
        <strain evidence="1 2">FT135W</strain>
    </source>
</reference>
<organism evidence="1 2">
    <name type="scientific">Duganella flavida</name>
    <dbReference type="NCBI Taxonomy" id="2692175"/>
    <lineage>
        <taxon>Bacteria</taxon>
        <taxon>Pseudomonadati</taxon>
        <taxon>Pseudomonadota</taxon>
        <taxon>Betaproteobacteria</taxon>
        <taxon>Burkholderiales</taxon>
        <taxon>Oxalobacteraceae</taxon>
        <taxon>Telluria group</taxon>
        <taxon>Duganella</taxon>
    </lineage>
</organism>
<accession>A0A6L8K4U8</accession>
<name>A0A6L8K4U8_9BURK</name>